<keyword evidence="1" id="KW-0175">Coiled coil</keyword>
<name>A0A2V0PG58_9CHLO</name>
<dbReference type="Proteomes" id="UP000247498">
    <property type="component" value="Unassembled WGS sequence"/>
</dbReference>
<gene>
    <name evidence="2" type="ORF">Rsub_08860</name>
</gene>
<dbReference type="AlphaFoldDB" id="A0A2V0PG58"/>
<keyword evidence="3" id="KW-1185">Reference proteome</keyword>
<evidence type="ECO:0000313" key="3">
    <source>
        <dbReference type="Proteomes" id="UP000247498"/>
    </source>
</evidence>
<dbReference type="EMBL" id="BDRX01000073">
    <property type="protein sequence ID" value="GBF96045.1"/>
    <property type="molecule type" value="Genomic_DNA"/>
</dbReference>
<accession>A0A2V0PG58</accession>
<reference evidence="2 3" key="1">
    <citation type="journal article" date="2018" name="Sci. Rep.">
        <title>Raphidocelis subcapitata (=Pseudokirchneriella subcapitata) provides an insight into genome evolution and environmental adaptations in the Sphaeropleales.</title>
        <authorList>
            <person name="Suzuki S."/>
            <person name="Yamaguchi H."/>
            <person name="Nakajima N."/>
            <person name="Kawachi M."/>
        </authorList>
    </citation>
    <scope>NUCLEOTIDE SEQUENCE [LARGE SCALE GENOMIC DNA]</scope>
    <source>
        <strain evidence="2 3">NIES-35</strain>
    </source>
</reference>
<comment type="caution">
    <text evidence="2">The sequence shown here is derived from an EMBL/GenBank/DDBJ whole genome shotgun (WGS) entry which is preliminary data.</text>
</comment>
<evidence type="ECO:0000313" key="2">
    <source>
        <dbReference type="EMBL" id="GBF96045.1"/>
    </source>
</evidence>
<sequence>MNVVALAAAAFGYTTAAKAAVSRAQELEHSIVVVSTRAQGLQRIDEELAEQERDQRAQLNAARAATARLRQKVRSREQEVEDYQKVLSDIGKAEGLDATCNEEAASLRAALAVPIQPIGDTADAHLLAREAELARQMADLDARLASVNRRLVEAARGGQR</sequence>
<protein>
    <submittedName>
        <fullName evidence="2">Uncharacterized protein</fullName>
    </submittedName>
</protein>
<evidence type="ECO:0000256" key="1">
    <source>
        <dbReference type="SAM" id="Coils"/>
    </source>
</evidence>
<feature type="coiled-coil region" evidence="1">
    <location>
        <begin position="41"/>
        <end position="79"/>
    </location>
</feature>
<organism evidence="2 3">
    <name type="scientific">Raphidocelis subcapitata</name>
    <dbReference type="NCBI Taxonomy" id="307507"/>
    <lineage>
        <taxon>Eukaryota</taxon>
        <taxon>Viridiplantae</taxon>
        <taxon>Chlorophyta</taxon>
        <taxon>core chlorophytes</taxon>
        <taxon>Chlorophyceae</taxon>
        <taxon>CS clade</taxon>
        <taxon>Sphaeropleales</taxon>
        <taxon>Selenastraceae</taxon>
        <taxon>Raphidocelis</taxon>
    </lineage>
</organism>
<dbReference type="InParanoid" id="A0A2V0PG58"/>
<proteinExistence type="predicted"/>